<accession>A0AAW2WF20</accession>
<proteinExistence type="predicted"/>
<evidence type="ECO:0000313" key="4">
    <source>
        <dbReference type="EMBL" id="KAL0438902.1"/>
    </source>
</evidence>
<keyword evidence="2" id="KW-0732">Signal</keyword>
<evidence type="ECO:0000259" key="3">
    <source>
        <dbReference type="Pfam" id="PF03629"/>
    </source>
</evidence>
<name>A0AAW2WF20_9LAMI</name>
<comment type="caution">
    <text evidence="4">The sequence shown here is derived from an EMBL/GenBank/DDBJ whole genome shotgun (WGS) entry which is preliminary data.</text>
</comment>
<dbReference type="GO" id="GO:0016787">
    <property type="term" value="F:hydrolase activity"/>
    <property type="evidence" value="ECO:0007669"/>
    <property type="project" value="UniProtKB-KW"/>
</dbReference>
<dbReference type="InterPro" id="IPR036514">
    <property type="entry name" value="SGNH_hydro_sf"/>
</dbReference>
<evidence type="ECO:0000256" key="1">
    <source>
        <dbReference type="ARBA" id="ARBA00022801"/>
    </source>
</evidence>
<reference evidence="4" key="1">
    <citation type="submission" date="2020-06" db="EMBL/GenBank/DDBJ databases">
        <authorList>
            <person name="Li T."/>
            <person name="Hu X."/>
            <person name="Zhang T."/>
            <person name="Song X."/>
            <person name="Zhang H."/>
            <person name="Dai N."/>
            <person name="Sheng W."/>
            <person name="Hou X."/>
            <person name="Wei L."/>
        </authorList>
    </citation>
    <scope>NUCLEOTIDE SEQUENCE</scope>
    <source>
        <strain evidence="4">KEN1</strain>
        <tissue evidence="4">Leaf</tissue>
    </source>
</reference>
<dbReference type="PANTHER" id="PTHR31988">
    <property type="entry name" value="ESTERASE, PUTATIVE (DUF303)-RELATED"/>
    <property type="match status" value="1"/>
</dbReference>
<dbReference type="EMBL" id="JACGWN010000008">
    <property type="protein sequence ID" value="KAL0438902.1"/>
    <property type="molecule type" value="Genomic_DNA"/>
</dbReference>
<feature type="signal peptide" evidence="2">
    <location>
        <begin position="1"/>
        <end position="26"/>
    </location>
</feature>
<feature type="chain" id="PRO_5043878889" evidence="2">
    <location>
        <begin position="27"/>
        <end position="181"/>
    </location>
</feature>
<sequence>MKKRPYYDKIFLFSLFLILLWGYLNSSTNPKHQLFPENLDDDNINIFILAGQSNMAGRGGVMHQVWDELVPPECSSEPRILRLNENSELEVAKEPLHAGIDVNKTCGIGPGMAFASAILRRVPNFGTVVLVPCAAGGTSIREWSSRNSFLRRRMIARAREALRYGGKIRAFLVSRGKRYRD</sequence>
<evidence type="ECO:0000256" key="2">
    <source>
        <dbReference type="SAM" id="SignalP"/>
    </source>
</evidence>
<keyword evidence="1" id="KW-0378">Hydrolase</keyword>
<dbReference type="Gene3D" id="3.40.50.1110">
    <property type="entry name" value="SGNH hydrolase"/>
    <property type="match status" value="1"/>
</dbReference>
<dbReference type="SUPFAM" id="SSF52266">
    <property type="entry name" value="SGNH hydrolase"/>
    <property type="match status" value="1"/>
</dbReference>
<protein>
    <submittedName>
        <fullName evidence="4">Carbohydrate esterase</fullName>
    </submittedName>
</protein>
<reference evidence="4" key="2">
    <citation type="journal article" date="2024" name="Plant">
        <title>Genomic evolution and insights into agronomic trait innovations of Sesamum species.</title>
        <authorList>
            <person name="Miao H."/>
            <person name="Wang L."/>
            <person name="Qu L."/>
            <person name="Liu H."/>
            <person name="Sun Y."/>
            <person name="Le M."/>
            <person name="Wang Q."/>
            <person name="Wei S."/>
            <person name="Zheng Y."/>
            <person name="Lin W."/>
            <person name="Duan Y."/>
            <person name="Cao H."/>
            <person name="Xiong S."/>
            <person name="Wang X."/>
            <person name="Wei L."/>
            <person name="Li C."/>
            <person name="Ma Q."/>
            <person name="Ju M."/>
            <person name="Zhao R."/>
            <person name="Li G."/>
            <person name="Mu C."/>
            <person name="Tian Q."/>
            <person name="Mei H."/>
            <person name="Zhang T."/>
            <person name="Gao T."/>
            <person name="Zhang H."/>
        </authorList>
    </citation>
    <scope>NUCLEOTIDE SEQUENCE</scope>
    <source>
        <strain evidence="4">KEN1</strain>
    </source>
</reference>
<feature type="domain" description="Sialate O-acetylesterase" evidence="3">
    <location>
        <begin position="44"/>
        <end position="176"/>
    </location>
</feature>
<dbReference type="Pfam" id="PF03629">
    <property type="entry name" value="SASA"/>
    <property type="match status" value="1"/>
</dbReference>
<dbReference type="InterPro" id="IPR005181">
    <property type="entry name" value="SASA"/>
</dbReference>
<gene>
    <name evidence="4" type="ORF">Slati_2373200</name>
</gene>
<dbReference type="AlphaFoldDB" id="A0AAW2WF20"/>
<dbReference type="InterPro" id="IPR052940">
    <property type="entry name" value="Carb_Esterase_6"/>
</dbReference>
<organism evidence="4">
    <name type="scientific">Sesamum latifolium</name>
    <dbReference type="NCBI Taxonomy" id="2727402"/>
    <lineage>
        <taxon>Eukaryota</taxon>
        <taxon>Viridiplantae</taxon>
        <taxon>Streptophyta</taxon>
        <taxon>Embryophyta</taxon>
        <taxon>Tracheophyta</taxon>
        <taxon>Spermatophyta</taxon>
        <taxon>Magnoliopsida</taxon>
        <taxon>eudicotyledons</taxon>
        <taxon>Gunneridae</taxon>
        <taxon>Pentapetalae</taxon>
        <taxon>asterids</taxon>
        <taxon>lamiids</taxon>
        <taxon>Lamiales</taxon>
        <taxon>Pedaliaceae</taxon>
        <taxon>Sesamum</taxon>
    </lineage>
</organism>
<dbReference type="PANTHER" id="PTHR31988:SF15">
    <property type="entry name" value="ESTERASE, PUTATIVE (DUF303)-RELATED"/>
    <property type="match status" value="1"/>
</dbReference>